<organism evidence="2 3">
    <name type="scientific">Acinetobacter lanii</name>
    <dbReference type="NCBI Taxonomy" id="2715163"/>
    <lineage>
        <taxon>Bacteria</taxon>
        <taxon>Pseudomonadati</taxon>
        <taxon>Pseudomonadota</taxon>
        <taxon>Gammaproteobacteria</taxon>
        <taxon>Moraxellales</taxon>
        <taxon>Moraxellaceae</taxon>
        <taxon>Acinetobacter</taxon>
    </lineage>
</organism>
<dbReference type="AlphaFoldDB" id="A0A6G8S5N9"/>
<dbReference type="InterPro" id="IPR045175">
    <property type="entry name" value="M28_fam"/>
</dbReference>
<dbReference type="RefSeq" id="WP_166325730.1">
    <property type="nucleotide sequence ID" value="NZ_CP049916.1"/>
</dbReference>
<dbReference type="KEGG" id="alj:G8D99_10925"/>
<dbReference type="Pfam" id="PF04389">
    <property type="entry name" value="Peptidase_M28"/>
    <property type="match status" value="1"/>
</dbReference>
<dbReference type="Proteomes" id="UP000501939">
    <property type="component" value="Chromosome"/>
</dbReference>
<keyword evidence="2" id="KW-0378">Hydrolase</keyword>
<name>A0A6G8S5N9_9GAMM</name>
<feature type="domain" description="Peptidase M28" evidence="1">
    <location>
        <begin position="78"/>
        <end position="293"/>
    </location>
</feature>
<dbReference type="EMBL" id="CP049916">
    <property type="protein sequence ID" value="QIO09477.1"/>
    <property type="molecule type" value="Genomic_DNA"/>
</dbReference>
<protein>
    <submittedName>
        <fullName evidence="2">M20/M25/M40 family metallo-hydrolase</fullName>
    </submittedName>
</protein>
<dbReference type="InterPro" id="IPR007484">
    <property type="entry name" value="Peptidase_M28"/>
</dbReference>
<evidence type="ECO:0000313" key="2">
    <source>
        <dbReference type="EMBL" id="QIO09477.1"/>
    </source>
</evidence>
<sequence length="301" mass="34206">MLLSSSIYSHADLKQMQQADAKNLSFYLNQIVLPNQYRYYQNVEELNRVSSWIKGQMQKFGIPCDYQNYQVNQKNYRNVVCELNIGASKTVILGAHYDTHGESDGADDNASGVAGVLEAARIFSAEKGNLNHNIEFVFYTLEEPPFFRTEQMGSAVHAKSVKSYQQQIQGVYILEMIGFFSHKNIQDYPTGLKWFYPSHANFIGAVSNFDSHHLGGAYCAAMKQINRLDCQRLIAPSFVTGVDFSDHLNYWNQGIPAVMITDTAFFRNKNYHTDKDRIDTLNVDKMKDVVDGVVFAVMNLE</sequence>
<dbReference type="GO" id="GO:0008235">
    <property type="term" value="F:metalloexopeptidase activity"/>
    <property type="evidence" value="ECO:0007669"/>
    <property type="project" value="InterPro"/>
</dbReference>
<accession>A0A6G8S5N9</accession>
<gene>
    <name evidence="2" type="ORF">G8D99_10925</name>
</gene>
<evidence type="ECO:0000259" key="1">
    <source>
        <dbReference type="Pfam" id="PF04389"/>
    </source>
</evidence>
<dbReference type="PANTHER" id="PTHR12147:SF26">
    <property type="entry name" value="PEPTIDASE M28 DOMAIN-CONTAINING PROTEIN"/>
    <property type="match status" value="1"/>
</dbReference>
<evidence type="ECO:0000313" key="3">
    <source>
        <dbReference type="Proteomes" id="UP000501939"/>
    </source>
</evidence>
<proteinExistence type="predicted"/>
<dbReference type="SUPFAM" id="SSF53187">
    <property type="entry name" value="Zn-dependent exopeptidases"/>
    <property type="match status" value="1"/>
</dbReference>
<dbReference type="GO" id="GO:0006508">
    <property type="term" value="P:proteolysis"/>
    <property type="evidence" value="ECO:0007669"/>
    <property type="project" value="InterPro"/>
</dbReference>
<dbReference type="Gene3D" id="3.40.630.10">
    <property type="entry name" value="Zn peptidases"/>
    <property type="match status" value="1"/>
</dbReference>
<keyword evidence="3" id="KW-1185">Reference proteome</keyword>
<reference evidence="2 3" key="1">
    <citation type="submission" date="2020-03" db="EMBL/GenBank/DDBJ databases">
        <authorList>
            <person name="Zhu W."/>
        </authorList>
    </citation>
    <scope>NUCLEOTIDE SEQUENCE [LARGE SCALE GENOMIC DNA]</scope>
    <source>
        <strain evidence="2 3">185</strain>
    </source>
</reference>
<dbReference type="PANTHER" id="PTHR12147">
    <property type="entry name" value="METALLOPEPTIDASE M28 FAMILY MEMBER"/>
    <property type="match status" value="1"/>
</dbReference>